<keyword evidence="4" id="KW-1185">Reference proteome</keyword>
<feature type="domain" description="Activator of Hsp90 ATPase homologue 1/2-like C-terminal" evidence="2">
    <location>
        <begin position="23"/>
        <end position="133"/>
    </location>
</feature>
<dbReference type="EMBL" id="RXNR01000019">
    <property type="protein sequence ID" value="RTQ93454.1"/>
    <property type="molecule type" value="Genomic_DNA"/>
</dbReference>
<proteinExistence type="inferred from homology"/>
<dbReference type="AlphaFoldDB" id="A0A431USJ9"/>
<evidence type="ECO:0000256" key="1">
    <source>
        <dbReference type="ARBA" id="ARBA00006817"/>
    </source>
</evidence>
<name>A0A431USJ9_9BACI</name>
<protein>
    <submittedName>
        <fullName evidence="3">SRPBCC family protein</fullName>
    </submittedName>
</protein>
<dbReference type="Proteomes" id="UP000276349">
    <property type="component" value="Unassembled WGS sequence"/>
</dbReference>
<reference evidence="3 4" key="1">
    <citation type="submission" date="2018-12" db="EMBL/GenBank/DDBJ databases">
        <authorList>
            <person name="Yu L."/>
        </authorList>
    </citation>
    <scope>NUCLEOTIDE SEQUENCE [LARGE SCALE GENOMIC DNA]</scope>
    <source>
        <strain evidence="3 4">S5H2222</strain>
    </source>
</reference>
<gene>
    <name evidence="3" type="ORF">EKG35_08670</name>
</gene>
<accession>A0A431USJ9</accession>
<sequence>MLASITKSNNEYIAVYERSFNQPVEVVWGVLTKNDQLTKWMSHLEITDLRKDGQIIFNYNDGSNNFEKMKITDFEDQSVIEFEWGKNIVRFEVHPTETGSILLLKEFIKEITNHTPKDLAGWHMCLNVFKDVVNGTANQLPNNDEWEKWYKEYIHIVGAIEK</sequence>
<dbReference type="RefSeq" id="WP_126294051.1">
    <property type="nucleotide sequence ID" value="NZ_CP155468.1"/>
</dbReference>
<evidence type="ECO:0000259" key="2">
    <source>
        <dbReference type="Pfam" id="PF08327"/>
    </source>
</evidence>
<organism evidence="3 4">
    <name type="scientific">Lysinibacillus telephonicus</name>
    <dbReference type="NCBI Taxonomy" id="1714840"/>
    <lineage>
        <taxon>Bacteria</taxon>
        <taxon>Bacillati</taxon>
        <taxon>Bacillota</taxon>
        <taxon>Bacilli</taxon>
        <taxon>Bacillales</taxon>
        <taxon>Bacillaceae</taxon>
        <taxon>Lysinibacillus</taxon>
    </lineage>
</organism>
<evidence type="ECO:0000313" key="4">
    <source>
        <dbReference type="Proteomes" id="UP000276349"/>
    </source>
</evidence>
<dbReference type="Pfam" id="PF08327">
    <property type="entry name" value="AHSA1"/>
    <property type="match status" value="1"/>
</dbReference>
<dbReference type="InterPro" id="IPR023393">
    <property type="entry name" value="START-like_dom_sf"/>
</dbReference>
<dbReference type="OrthoDB" id="9803476at2"/>
<dbReference type="SUPFAM" id="SSF55961">
    <property type="entry name" value="Bet v1-like"/>
    <property type="match status" value="1"/>
</dbReference>
<evidence type="ECO:0000313" key="3">
    <source>
        <dbReference type="EMBL" id="RTQ93454.1"/>
    </source>
</evidence>
<dbReference type="Gene3D" id="3.30.530.20">
    <property type="match status" value="1"/>
</dbReference>
<comment type="caution">
    <text evidence="3">The sequence shown here is derived from an EMBL/GenBank/DDBJ whole genome shotgun (WGS) entry which is preliminary data.</text>
</comment>
<dbReference type="InterPro" id="IPR013538">
    <property type="entry name" value="ASHA1/2-like_C"/>
</dbReference>
<dbReference type="CDD" id="cd08899">
    <property type="entry name" value="SRPBCC_CalC_Aha1-like_6"/>
    <property type="match status" value="1"/>
</dbReference>
<comment type="similarity">
    <text evidence="1">Belongs to the AHA1 family.</text>
</comment>